<dbReference type="EMBL" id="CABIJS010000222">
    <property type="protein sequence ID" value="VUZ46847.1"/>
    <property type="molecule type" value="Genomic_DNA"/>
</dbReference>
<evidence type="ECO:0000256" key="4">
    <source>
        <dbReference type="ARBA" id="ARBA00023128"/>
    </source>
</evidence>
<accession>A0A0R3SER3</accession>
<keyword evidence="3" id="KW-0689">Ribosomal protein</keyword>
<evidence type="ECO:0000313" key="9">
    <source>
        <dbReference type="EMBL" id="VUZ46847.1"/>
    </source>
</evidence>
<protein>
    <recommendedName>
        <fullName evidence="7">Large ribosomal subunit protein mL54</fullName>
    </recommendedName>
</protein>
<keyword evidence="2" id="KW-0809">Transit peptide</keyword>
<evidence type="ECO:0000256" key="6">
    <source>
        <dbReference type="ARBA" id="ARBA00033752"/>
    </source>
</evidence>
<evidence type="ECO:0000313" key="8">
    <source>
        <dbReference type="EMBL" id="VDL29809.1"/>
    </source>
</evidence>
<dbReference type="EMBL" id="UYSG01000959">
    <property type="protein sequence ID" value="VDL29809.1"/>
    <property type="molecule type" value="Genomic_DNA"/>
</dbReference>
<comment type="similarity">
    <text evidence="6">Belongs to the mitochondrion-specific ribosomal protein mL54 family.</text>
</comment>
<dbReference type="AlphaFoldDB" id="A0A0R3SER3"/>
<dbReference type="Proteomes" id="UP000274504">
    <property type="component" value="Unassembled WGS sequence"/>
</dbReference>
<dbReference type="PANTHER" id="PTHR28595:SF1">
    <property type="entry name" value="LARGE RIBOSOMAL SUBUNIT PROTEIN ML54"/>
    <property type="match status" value="1"/>
</dbReference>
<dbReference type="OrthoDB" id="10252718at2759"/>
<evidence type="ECO:0000256" key="5">
    <source>
        <dbReference type="ARBA" id="ARBA00023274"/>
    </source>
</evidence>
<dbReference type="WBParaSite" id="HDID_0000327701-mRNA-1">
    <property type="protein sequence ID" value="HDID_0000327701-mRNA-1"/>
    <property type="gene ID" value="HDID_0000327701"/>
</dbReference>
<reference evidence="9 11" key="3">
    <citation type="submission" date="2019-07" db="EMBL/GenBank/DDBJ databases">
        <authorList>
            <person name="Jastrzebski P J."/>
            <person name="Paukszto L."/>
            <person name="Jastrzebski P J."/>
        </authorList>
    </citation>
    <scope>NUCLEOTIDE SEQUENCE [LARGE SCALE GENOMIC DNA]</scope>
    <source>
        <strain evidence="9 11">WMS-il1</strain>
    </source>
</reference>
<dbReference type="GO" id="GO:0005762">
    <property type="term" value="C:mitochondrial large ribosomal subunit"/>
    <property type="evidence" value="ECO:0007669"/>
    <property type="project" value="TreeGrafter"/>
</dbReference>
<gene>
    <name evidence="8" type="ORF">HDID_LOCUS3275</name>
    <name evidence="9" type="ORF">WMSIL1_LOCUS6451</name>
</gene>
<organism evidence="12">
    <name type="scientific">Hymenolepis diminuta</name>
    <name type="common">Rat tapeworm</name>
    <dbReference type="NCBI Taxonomy" id="6216"/>
    <lineage>
        <taxon>Eukaryota</taxon>
        <taxon>Metazoa</taxon>
        <taxon>Spiralia</taxon>
        <taxon>Lophotrochozoa</taxon>
        <taxon>Platyhelminthes</taxon>
        <taxon>Cestoda</taxon>
        <taxon>Eucestoda</taxon>
        <taxon>Cyclophyllidea</taxon>
        <taxon>Hymenolepididae</taxon>
        <taxon>Hymenolepis</taxon>
    </lineage>
</organism>
<keyword evidence="11" id="KW-1185">Reference proteome</keyword>
<evidence type="ECO:0000256" key="7">
    <source>
        <dbReference type="ARBA" id="ARBA00035179"/>
    </source>
</evidence>
<evidence type="ECO:0000256" key="3">
    <source>
        <dbReference type="ARBA" id="ARBA00022980"/>
    </source>
</evidence>
<evidence type="ECO:0000256" key="2">
    <source>
        <dbReference type="ARBA" id="ARBA00022946"/>
    </source>
</evidence>
<dbReference type="Proteomes" id="UP000321570">
    <property type="component" value="Unassembled WGS sequence"/>
</dbReference>
<sequence>MLERLLPFVVRRGFAAKKAVKGVAAVAKTREIPVETDANKLVNFCCINYRIDEHPIPLKPDSEYPEWLWSIRTSRKPQRLDEADPESHYYWRRMRRLHNRHLNNLASLHGWHRKEHRDPRSHSDRAYGDLARALRNWTPGQ</sequence>
<dbReference type="PANTHER" id="PTHR28595">
    <property type="entry name" value="39S RIBOSOMAL PROTEIN L54, MITOCHONDRIAL"/>
    <property type="match status" value="1"/>
</dbReference>
<keyword evidence="5" id="KW-0687">Ribonucleoprotein</keyword>
<proteinExistence type="inferred from homology"/>
<comment type="subcellular location">
    <subcellularLocation>
        <location evidence="1">Mitochondrion</location>
    </subcellularLocation>
</comment>
<evidence type="ECO:0000313" key="11">
    <source>
        <dbReference type="Proteomes" id="UP000321570"/>
    </source>
</evidence>
<dbReference type="STRING" id="6216.A0A0R3SER3"/>
<evidence type="ECO:0000313" key="10">
    <source>
        <dbReference type="Proteomes" id="UP000274504"/>
    </source>
</evidence>
<evidence type="ECO:0000313" key="12">
    <source>
        <dbReference type="WBParaSite" id="HDID_0000327701-mRNA-1"/>
    </source>
</evidence>
<name>A0A0R3SER3_HYMDI</name>
<dbReference type="Pfam" id="PF08561">
    <property type="entry name" value="Ribosomal_L37"/>
    <property type="match status" value="1"/>
</dbReference>
<reference evidence="12" key="1">
    <citation type="submission" date="2017-02" db="UniProtKB">
        <authorList>
            <consortium name="WormBaseParasite"/>
        </authorList>
    </citation>
    <scope>IDENTIFICATION</scope>
</reference>
<dbReference type="InterPro" id="IPR013870">
    <property type="entry name" value="Ribosomal_mL54"/>
</dbReference>
<dbReference type="GO" id="GO:0003735">
    <property type="term" value="F:structural constituent of ribosome"/>
    <property type="evidence" value="ECO:0007669"/>
    <property type="project" value="TreeGrafter"/>
</dbReference>
<evidence type="ECO:0000256" key="1">
    <source>
        <dbReference type="ARBA" id="ARBA00004173"/>
    </source>
</evidence>
<reference evidence="8 10" key="2">
    <citation type="submission" date="2018-11" db="EMBL/GenBank/DDBJ databases">
        <authorList>
            <consortium name="Pathogen Informatics"/>
        </authorList>
    </citation>
    <scope>NUCLEOTIDE SEQUENCE [LARGE SCALE GENOMIC DNA]</scope>
</reference>
<keyword evidence="4" id="KW-0496">Mitochondrion</keyword>